<evidence type="ECO:0000256" key="2">
    <source>
        <dbReference type="SAM" id="Phobius"/>
    </source>
</evidence>
<keyword evidence="2" id="KW-0812">Transmembrane</keyword>
<evidence type="ECO:0000313" key="4">
    <source>
        <dbReference type="Proteomes" id="UP001153076"/>
    </source>
</evidence>
<protein>
    <submittedName>
        <fullName evidence="3">Uncharacterized protein</fullName>
    </submittedName>
</protein>
<accession>A0A9Q1KNC9</accession>
<proteinExistence type="predicted"/>
<sequence length="160" mass="18268">MAGPSRRTSTTQTSGELGSSRSDFNNSAKYYCNCGYEAVISETDDNYRRRYLDCPLEVFNFEPLIVFYNSSSTRMCGHDVWLKRSQRRHDKAIIIQRLQASVNKLKATLLEKRHAVRASEETNTKLAVAVSCAQRRCKAWMITTAMTLLTLLTMFAHVMN</sequence>
<keyword evidence="4" id="KW-1185">Reference proteome</keyword>
<evidence type="ECO:0000313" key="3">
    <source>
        <dbReference type="EMBL" id="KAJ8445911.1"/>
    </source>
</evidence>
<name>A0A9Q1KNC9_9CARY</name>
<reference evidence="3" key="1">
    <citation type="submission" date="2022-04" db="EMBL/GenBank/DDBJ databases">
        <title>Carnegiea gigantea Genome sequencing and assembly v2.</title>
        <authorList>
            <person name="Copetti D."/>
            <person name="Sanderson M.J."/>
            <person name="Burquez A."/>
            <person name="Wojciechowski M.F."/>
        </authorList>
    </citation>
    <scope>NUCLEOTIDE SEQUENCE</scope>
    <source>
        <strain evidence="3">SGP5-SGP5p</strain>
        <tissue evidence="3">Aerial part</tissue>
    </source>
</reference>
<dbReference type="EMBL" id="JAKOGI010000068">
    <property type="protein sequence ID" value="KAJ8445911.1"/>
    <property type="molecule type" value="Genomic_DNA"/>
</dbReference>
<organism evidence="3 4">
    <name type="scientific">Carnegiea gigantea</name>
    <dbReference type="NCBI Taxonomy" id="171969"/>
    <lineage>
        <taxon>Eukaryota</taxon>
        <taxon>Viridiplantae</taxon>
        <taxon>Streptophyta</taxon>
        <taxon>Embryophyta</taxon>
        <taxon>Tracheophyta</taxon>
        <taxon>Spermatophyta</taxon>
        <taxon>Magnoliopsida</taxon>
        <taxon>eudicotyledons</taxon>
        <taxon>Gunneridae</taxon>
        <taxon>Pentapetalae</taxon>
        <taxon>Caryophyllales</taxon>
        <taxon>Cactineae</taxon>
        <taxon>Cactaceae</taxon>
        <taxon>Cactoideae</taxon>
        <taxon>Echinocereeae</taxon>
        <taxon>Carnegiea</taxon>
    </lineage>
</organism>
<evidence type="ECO:0000256" key="1">
    <source>
        <dbReference type="SAM" id="MobiDB-lite"/>
    </source>
</evidence>
<keyword evidence="2" id="KW-1133">Transmembrane helix</keyword>
<keyword evidence="2" id="KW-0472">Membrane</keyword>
<feature type="region of interest" description="Disordered" evidence="1">
    <location>
        <begin position="1"/>
        <end position="20"/>
    </location>
</feature>
<comment type="caution">
    <text evidence="3">The sequence shown here is derived from an EMBL/GenBank/DDBJ whole genome shotgun (WGS) entry which is preliminary data.</text>
</comment>
<feature type="transmembrane region" description="Helical" evidence="2">
    <location>
        <begin position="139"/>
        <end position="159"/>
    </location>
</feature>
<dbReference type="AlphaFoldDB" id="A0A9Q1KNC9"/>
<dbReference type="Proteomes" id="UP001153076">
    <property type="component" value="Unassembled WGS sequence"/>
</dbReference>
<gene>
    <name evidence="3" type="ORF">Cgig2_009840</name>
</gene>